<dbReference type="CDD" id="cd13898">
    <property type="entry name" value="CuRO_3_Abr2_like"/>
    <property type="match status" value="1"/>
</dbReference>
<feature type="domain" description="Plastocyanin-like" evidence="9">
    <location>
        <begin position="466"/>
        <end position="588"/>
    </location>
</feature>
<dbReference type="PANTHER" id="PTHR11709">
    <property type="entry name" value="MULTI-COPPER OXIDASE"/>
    <property type="match status" value="1"/>
</dbReference>
<accession>A0A9W9TZA6</accession>
<dbReference type="CDD" id="cd13850">
    <property type="entry name" value="CuRO_1_Abr2_like"/>
    <property type="match status" value="1"/>
</dbReference>
<name>A0A9W9TZA6_9EURO</name>
<reference evidence="11" key="2">
    <citation type="journal article" date="2023" name="IMA Fungus">
        <title>Comparative genomic study of the Penicillium genus elucidates a diverse pangenome and 15 lateral gene transfer events.</title>
        <authorList>
            <person name="Petersen C."/>
            <person name="Sorensen T."/>
            <person name="Nielsen M.R."/>
            <person name="Sondergaard T.E."/>
            <person name="Sorensen J.L."/>
            <person name="Fitzpatrick D.A."/>
            <person name="Frisvad J.C."/>
            <person name="Nielsen K.L."/>
        </authorList>
    </citation>
    <scope>NUCLEOTIDE SEQUENCE</scope>
    <source>
        <strain evidence="11">IBT 21472</strain>
    </source>
</reference>
<proteinExistence type="inferred from homology"/>
<dbReference type="InterPro" id="IPR002355">
    <property type="entry name" value="Cu_oxidase_Cu_BS"/>
</dbReference>
<dbReference type="InterPro" id="IPR001117">
    <property type="entry name" value="Cu-oxidase_2nd"/>
</dbReference>
<dbReference type="GO" id="GO:0042440">
    <property type="term" value="P:pigment metabolic process"/>
    <property type="evidence" value="ECO:0007669"/>
    <property type="project" value="UniProtKB-ARBA"/>
</dbReference>
<evidence type="ECO:0000259" key="8">
    <source>
        <dbReference type="Pfam" id="PF00394"/>
    </source>
</evidence>
<feature type="signal peptide" evidence="7">
    <location>
        <begin position="1"/>
        <end position="18"/>
    </location>
</feature>
<dbReference type="FunFam" id="2.60.40.420:FF:000036">
    <property type="entry name" value="L-ascorbate oxidase"/>
    <property type="match status" value="1"/>
</dbReference>
<organism evidence="11 12">
    <name type="scientific">Penicillium atrosanguineum</name>
    <dbReference type="NCBI Taxonomy" id="1132637"/>
    <lineage>
        <taxon>Eukaryota</taxon>
        <taxon>Fungi</taxon>
        <taxon>Dikarya</taxon>
        <taxon>Ascomycota</taxon>
        <taxon>Pezizomycotina</taxon>
        <taxon>Eurotiomycetes</taxon>
        <taxon>Eurotiomycetidae</taxon>
        <taxon>Eurotiales</taxon>
        <taxon>Aspergillaceae</taxon>
        <taxon>Penicillium</taxon>
    </lineage>
</organism>
<dbReference type="InterPro" id="IPR045087">
    <property type="entry name" value="Cu-oxidase_fam"/>
</dbReference>
<evidence type="ECO:0000256" key="7">
    <source>
        <dbReference type="SAM" id="SignalP"/>
    </source>
</evidence>
<evidence type="ECO:0000256" key="3">
    <source>
        <dbReference type="ARBA" id="ARBA00022729"/>
    </source>
</evidence>
<feature type="domain" description="Plastocyanin-like" evidence="10">
    <location>
        <begin position="29"/>
        <end position="140"/>
    </location>
</feature>
<dbReference type="Pfam" id="PF07731">
    <property type="entry name" value="Cu-oxidase_2"/>
    <property type="match status" value="1"/>
</dbReference>
<dbReference type="PROSITE" id="PS00079">
    <property type="entry name" value="MULTICOPPER_OXIDASE1"/>
    <property type="match status" value="1"/>
</dbReference>
<gene>
    <name evidence="11" type="ORF">N7476_011158</name>
</gene>
<evidence type="ECO:0000259" key="10">
    <source>
        <dbReference type="Pfam" id="PF07732"/>
    </source>
</evidence>
<protein>
    <submittedName>
        <fullName evidence="11">Multicopper oxidase</fullName>
    </submittedName>
</protein>
<keyword evidence="4" id="KW-0560">Oxidoreductase</keyword>
<keyword evidence="2" id="KW-0479">Metal-binding</keyword>
<dbReference type="PANTHER" id="PTHR11709:SF488">
    <property type="entry name" value="LACCASE-RELATED"/>
    <property type="match status" value="1"/>
</dbReference>
<dbReference type="EMBL" id="JAPZBO010000010">
    <property type="protein sequence ID" value="KAJ5299601.1"/>
    <property type="molecule type" value="Genomic_DNA"/>
</dbReference>
<dbReference type="InterPro" id="IPR008972">
    <property type="entry name" value="Cupredoxin"/>
</dbReference>
<evidence type="ECO:0000313" key="11">
    <source>
        <dbReference type="EMBL" id="KAJ5299601.1"/>
    </source>
</evidence>
<comment type="similarity">
    <text evidence="1">Belongs to the multicopper oxidase family.</text>
</comment>
<evidence type="ECO:0000313" key="12">
    <source>
        <dbReference type="Proteomes" id="UP001147746"/>
    </source>
</evidence>
<dbReference type="Proteomes" id="UP001147746">
    <property type="component" value="Unassembled WGS sequence"/>
</dbReference>
<dbReference type="InterPro" id="IPR033138">
    <property type="entry name" value="Cu_oxidase_CS"/>
</dbReference>
<dbReference type="SUPFAM" id="SSF49503">
    <property type="entry name" value="Cupredoxins"/>
    <property type="match status" value="3"/>
</dbReference>
<dbReference type="PROSITE" id="PS00080">
    <property type="entry name" value="MULTICOPPER_OXIDASE2"/>
    <property type="match status" value="1"/>
</dbReference>
<keyword evidence="3 7" id="KW-0732">Signal</keyword>
<dbReference type="InterPro" id="IPR011707">
    <property type="entry name" value="Cu-oxidase-like_N"/>
</dbReference>
<sequence>MWSFLLLWSAVVVCSAVAKDVSFTINLTWDYGAPDGFSRKMILINGTSPGPALLIDQGDNVKFLVHNNLPSNTTIHFHGITQLKTPWSDGVPGISQNPILPGESFLYQWTADDYGTYWYHGHYLSDISDGLLGPIHVNPSPQQPLPYSLINSSPAEVAAMANAATNPLLVTISDWSHLDSAAVLQAEIDANLDLYCTNSILINGRGKVSCLPISTYMSLATPSTLQALNGQNITAQGCSPPGIAEIEGNFQFNLSALPPALAYSCEATNTTPSVFYVSNTDRWVSFNFILGASVQTPMVSIDDHDMWIYAADGQFVQPQRVDGMLIFSAQRYSALVRLKDKPSYDAYTMRFSNVGGNQILFATALLSYAPSGKIETIAPDSHALFNQAGSATNSSVVTLDMSSLEPYPAIKPAQDVDATHIYKAGRDGAAWNWTLSANQGNISYPMSITDGYPLLFDPNSTAALNSNLTIRTLNGTWVDIIVLTDPGSQNPTQPPHSFHKHSNKFFIIGSGTGDFNYTSVKEAMQAQPESFNLDNPPFRDSFVSSAVAPGMPTWIVIRYQSMNPGAFILHCHIQPHFAGGMAMAMLDGVDKWPTIPAAYRPDGSGTGM</sequence>
<evidence type="ECO:0000256" key="2">
    <source>
        <dbReference type="ARBA" id="ARBA00022723"/>
    </source>
</evidence>
<keyword evidence="12" id="KW-1185">Reference proteome</keyword>
<evidence type="ECO:0000259" key="9">
    <source>
        <dbReference type="Pfam" id="PF07731"/>
    </source>
</evidence>
<dbReference type="InterPro" id="IPR011706">
    <property type="entry name" value="Cu-oxidase_C"/>
</dbReference>
<keyword evidence="5" id="KW-0186">Copper</keyword>
<evidence type="ECO:0000256" key="1">
    <source>
        <dbReference type="ARBA" id="ARBA00010609"/>
    </source>
</evidence>
<dbReference type="Pfam" id="PF07732">
    <property type="entry name" value="Cu-oxidase_3"/>
    <property type="match status" value="1"/>
</dbReference>
<evidence type="ECO:0000256" key="5">
    <source>
        <dbReference type="ARBA" id="ARBA00023008"/>
    </source>
</evidence>
<dbReference type="OrthoDB" id="2121828at2759"/>
<dbReference type="AlphaFoldDB" id="A0A9W9TZA6"/>
<dbReference type="GO" id="GO:0005507">
    <property type="term" value="F:copper ion binding"/>
    <property type="evidence" value="ECO:0007669"/>
    <property type="project" value="InterPro"/>
</dbReference>
<dbReference type="Gene3D" id="2.60.40.420">
    <property type="entry name" value="Cupredoxins - blue copper proteins"/>
    <property type="match status" value="3"/>
</dbReference>
<feature type="chain" id="PRO_5040862587" evidence="7">
    <location>
        <begin position="19"/>
        <end position="608"/>
    </location>
</feature>
<keyword evidence="6" id="KW-0325">Glycoprotein</keyword>
<reference evidence="11" key="1">
    <citation type="submission" date="2022-12" db="EMBL/GenBank/DDBJ databases">
        <authorList>
            <person name="Petersen C."/>
        </authorList>
    </citation>
    <scope>NUCLEOTIDE SEQUENCE</scope>
    <source>
        <strain evidence="11">IBT 21472</strain>
    </source>
</reference>
<dbReference type="Pfam" id="PF00394">
    <property type="entry name" value="Cu-oxidase"/>
    <property type="match status" value="1"/>
</dbReference>
<evidence type="ECO:0000256" key="6">
    <source>
        <dbReference type="ARBA" id="ARBA00023180"/>
    </source>
</evidence>
<comment type="caution">
    <text evidence="11">The sequence shown here is derived from an EMBL/GenBank/DDBJ whole genome shotgun (WGS) entry which is preliminary data.</text>
</comment>
<feature type="domain" description="Plastocyanin-like" evidence="8">
    <location>
        <begin position="169"/>
        <end position="368"/>
    </location>
</feature>
<dbReference type="GO" id="GO:0052716">
    <property type="term" value="F:hydroquinone:oxygen oxidoreductase activity"/>
    <property type="evidence" value="ECO:0007669"/>
    <property type="project" value="UniProtKB-ARBA"/>
</dbReference>
<evidence type="ECO:0000256" key="4">
    <source>
        <dbReference type="ARBA" id="ARBA00023002"/>
    </source>
</evidence>